<keyword evidence="6" id="KW-0902">Two-component regulatory system</keyword>
<dbReference type="InterPro" id="IPR005467">
    <property type="entry name" value="His_kinase_dom"/>
</dbReference>
<dbReference type="EMBL" id="AP018694">
    <property type="protein sequence ID" value="BBE17911.1"/>
    <property type="molecule type" value="Genomic_DNA"/>
</dbReference>
<evidence type="ECO:0000256" key="2">
    <source>
        <dbReference type="ARBA" id="ARBA00012438"/>
    </source>
</evidence>
<feature type="transmembrane region" description="Helical" evidence="7">
    <location>
        <begin position="12"/>
        <end position="31"/>
    </location>
</feature>
<dbReference type="RefSeq" id="WP_318350870.1">
    <property type="nucleotide sequence ID" value="NZ_AP018694.1"/>
</dbReference>
<dbReference type="PRINTS" id="PR00344">
    <property type="entry name" value="BCTRLSENSOR"/>
</dbReference>
<sequence length="590" mass="68531">MAVRRTFRKRILINYLAVFSIFSLVVLAYQYDREKHYRTAQLENTLDNISEFSHRYIEHKKIFETGDFRSLDTLKSLLPISNTRLTVLDLTGKVVYDSFVANVEHLENHLSRPEVQKALQFGKGSSIRLSATTNQKFYYYAKNCHNYYVRTAAVYNVDIINFLKTEHIFLVFIFFLFVLMGILFHFTTRRLGDFIVKLKDFALKAGQNEDISKMDSNFQDNELGVIRRQIVQIYDNLKTAKDELTTEKEKLYGHLQVLNEGISIFSPEKHKILANSHFIQFINVISEKSTISAEHIFTIPEFAKVLEFVDQYRENELPALNKELPQLEYTIEKSEKFFHVRCIIFVDRSFEVLISDVTKPEKQKLLKQQLTSNIAHELKTPLSSIKGYLETILNNPNIPEEKRKYFIEKAFAQAERLTDLLNDISLLNNIEDAGGLFEFKAVMLKPVIHDVVENLKHRLNEKNMDCVVDISKEIVVNGNESLLFSVFQNLIENSINYAGNNATITIRKYLEDDKFYYFQYCDTGIGILDEHLTRIFERFYRVDYGRSRETGGTGLGLSIVKNAILLHKGEISVRNRPEGGLEFLFSLSKK</sequence>
<dbReference type="SUPFAM" id="SSF55874">
    <property type="entry name" value="ATPase domain of HSP90 chaperone/DNA topoisomerase II/histidine kinase"/>
    <property type="match status" value="1"/>
</dbReference>
<dbReference type="InterPro" id="IPR036097">
    <property type="entry name" value="HisK_dim/P_sf"/>
</dbReference>
<evidence type="ECO:0000256" key="4">
    <source>
        <dbReference type="ARBA" id="ARBA00022679"/>
    </source>
</evidence>
<evidence type="ECO:0000256" key="7">
    <source>
        <dbReference type="SAM" id="Phobius"/>
    </source>
</evidence>
<dbReference type="InterPro" id="IPR004358">
    <property type="entry name" value="Sig_transdc_His_kin-like_C"/>
</dbReference>
<keyword evidence="7" id="KW-0812">Transmembrane</keyword>
<keyword evidence="10" id="KW-1185">Reference proteome</keyword>
<dbReference type="Pfam" id="PF02518">
    <property type="entry name" value="HATPase_c"/>
    <property type="match status" value="1"/>
</dbReference>
<accession>A0A5K7S8N3</accession>
<dbReference type="InterPro" id="IPR050351">
    <property type="entry name" value="BphY/WalK/GraS-like"/>
</dbReference>
<dbReference type="Gene3D" id="1.10.287.130">
    <property type="match status" value="1"/>
</dbReference>
<evidence type="ECO:0000256" key="1">
    <source>
        <dbReference type="ARBA" id="ARBA00000085"/>
    </source>
</evidence>
<protein>
    <recommendedName>
        <fullName evidence="2">histidine kinase</fullName>
        <ecNumber evidence="2">2.7.13.3</ecNumber>
    </recommendedName>
</protein>
<dbReference type="GO" id="GO:0005886">
    <property type="term" value="C:plasma membrane"/>
    <property type="evidence" value="ECO:0007669"/>
    <property type="project" value="TreeGrafter"/>
</dbReference>
<dbReference type="GO" id="GO:0000155">
    <property type="term" value="F:phosphorelay sensor kinase activity"/>
    <property type="evidence" value="ECO:0007669"/>
    <property type="project" value="InterPro"/>
</dbReference>
<dbReference type="InterPro" id="IPR003594">
    <property type="entry name" value="HATPase_dom"/>
</dbReference>
<comment type="catalytic activity">
    <reaction evidence="1">
        <text>ATP + protein L-histidine = ADP + protein N-phospho-L-histidine.</text>
        <dbReference type="EC" id="2.7.13.3"/>
    </reaction>
</comment>
<reference evidence="9" key="1">
    <citation type="journal article" date="2020" name="Int. J. Syst. Evol. Microbiol.">
        <title>Aquipluma nitroreducens gen. nov. sp. nov., a novel facultatively anaerobic bacterium isolated from a freshwater lake.</title>
        <authorList>
            <person name="Watanabe M."/>
            <person name="Kojima H."/>
            <person name="Fukui M."/>
        </authorList>
    </citation>
    <scope>NUCLEOTIDE SEQUENCE</scope>
    <source>
        <strain evidence="9">MeG22</strain>
    </source>
</reference>
<evidence type="ECO:0000313" key="10">
    <source>
        <dbReference type="Proteomes" id="UP001193389"/>
    </source>
</evidence>
<dbReference type="PANTHER" id="PTHR45453">
    <property type="entry name" value="PHOSPHATE REGULON SENSOR PROTEIN PHOR"/>
    <property type="match status" value="1"/>
</dbReference>
<keyword evidence="5" id="KW-0418">Kinase</keyword>
<dbReference type="SUPFAM" id="SSF47384">
    <property type="entry name" value="Homodimeric domain of signal transducing histidine kinase"/>
    <property type="match status" value="1"/>
</dbReference>
<dbReference type="AlphaFoldDB" id="A0A5K7S8N3"/>
<dbReference type="CDD" id="cd00082">
    <property type="entry name" value="HisKA"/>
    <property type="match status" value="1"/>
</dbReference>
<keyword evidence="7" id="KW-1133">Transmembrane helix</keyword>
<evidence type="ECO:0000259" key="8">
    <source>
        <dbReference type="PROSITE" id="PS50109"/>
    </source>
</evidence>
<gene>
    <name evidence="9" type="ORF">AQPE_2070</name>
</gene>
<dbReference type="Proteomes" id="UP001193389">
    <property type="component" value="Chromosome"/>
</dbReference>
<organism evidence="9 10">
    <name type="scientific">Aquipluma nitroreducens</name>
    <dbReference type="NCBI Taxonomy" id="2010828"/>
    <lineage>
        <taxon>Bacteria</taxon>
        <taxon>Pseudomonadati</taxon>
        <taxon>Bacteroidota</taxon>
        <taxon>Bacteroidia</taxon>
        <taxon>Marinilabiliales</taxon>
        <taxon>Prolixibacteraceae</taxon>
        <taxon>Aquipluma</taxon>
    </lineage>
</organism>
<dbReference type="CDD" id="cd00075">
    <property type="entry name" value="HATPase"/>
    <property type="match status" value="1"/>
</dbReference>
<evidence type="ECO:0000256" key="3">
    <source>
        <dbReference type="ARBA" id="ARBA00022553"/>
    </source>
</evidence>
<evidence type="ECO:0000313" key="9">
    <source>
        <dbReference type="EMBL" id="BBE17911.1"/>
    </source>
</evidence>
<evidence type="ECO:0000256" key="5">
    <source>
        <dbReference type="ARBA" id="ARBA00022777"/>
    </source>
</evidence>
<dbReference type="KEGG" id="anf:AQPE_2070"/>
<keyword evidence="3" id="KW-0597">Phosphoprotein</keyword>
<dbReference type="PROSITE" id="PS50109">
    <property type="entry name" value="HIS_KIN"/>
    <property type="match status" value="1"/>
</dbReference>
<dbReference type="Gene3D" id="3.30.565.10">
    <property type="entry name" value="Histidine kinase-like ATPase, C-terminal domain"/>
    <property type="match status" value="1"/>
</dbReference>
<dbReference type="SMART" id="SM00388">
    <property type="entry name" value="HisKA"/>
    <property type="match status" value="1"/>
</dbReference>
<dbReference type="FunFam" id="3.30.565.10:FF:000006">
    <property type="entry name" value="Sensor histidine kinase WalK"/>
    <property type="match status" value="1"/>
</dbReference>
<dbReference type="GO" id="GO:0016036">
    <property type="term" value="P:cellular response to phosphate starvation"/>
    <property type="evidence" value="ECO:0007669"/>
    <property type="project" value="TreeGrafter"/>
</dbReference>
<feature type="transmembrane region" description="Helical" evidence="7">
    <location>
        <begin position="168"/>
        <end position="187"/>
    </location>
</feature>
<dbReference type="Pfam" id="PF00512">
    <property type="entry name" value="HisKA"/>
    <property type="match status" value="1"/>
</dbReference>
<dbReference type="InterPro" id="IPR036890">
    <property type="entry name" value="HATPase_C_sf"/>
</dbReference>
<feature type="domain" description="Histidine kinase" evidence="8">
    <location>
        <begin position="373"/>
        <end position="590"/>
    </location>
</feature>
<dbReference type="InterPro" id="IPR003661">
    <property type="entry name" value="HisK_dim/P_dom"/>
</dbReference>
<keyword evidence="7" id="KW-0472">Membrane</keyword>
<dbReference type="GO" id="GO:0004721">
    <property type="term" value="F:phosphoprotein phosphatase activity"/>
    <property type="evidence" value="ECO:0007669"/>
    <property type="project" value="TreeGrafter"/>
</dbReference>
<dbReference type="SMART" id="SM00387">
    <property type="entry name" value="HATPase_c"/>
    <property type="match status" value="1"/>
</dbReference>
<dbReference type="EC" id="2.7.13.3" evidence="2"/>
<name>A0A5K7S8N3_9BACT</name>
<proteinExistence type="predicted"/>
<evidence type="ECO:0000256" key="6">
    <source>
        <dbReference type="ARBA" id="ARBA00023012"/>
    </source>
</evidence>
<dbReference type="PANTHER" id="PTHR45453:SF1">
    <property type="entry name" value="PHOSPHATE REGULON SENSOR PROTEIN PHOR"/>
    <property type="match status" value="1"/>
</dbReference>
<keyword evidence="4" id="KW-0808">Transferase</keyword>